<evidence type="ECO:0000256" key="10">
    <source>
        <dbReference type="ARBA" id="ARBA00023157"/>
    </source>
</evidence>
<keyword evidence="21" id="KW-1185">Reference proteome</keyword>
<keyword evidence="14" id="KW-0393">Immunoglobulin domain</keyword>
<keyword evidence="10" id="KW-1015">Disulfide bond</keyword>
<reference evidence="20 21" key="1">
    <citation type="journal article" date="2020" name="Nature">
        <title>Six reference-quality genomes reveal evolution of bat adaptations.</title>
        <authorList>
            <person name="Jebb D."/>
            <person name="Huang Z."/>
            <person name="Pippel M."/>
            <person name="Hughes G.M."/>
            <person name="Lavrichenko K."/>
            <person name="Devanna P."/>
            <person name="Winkler S."/>
            <person name="Jermiin L.S."/>
            <person name="Skirmuntt E.C."/>
            <person name="Katzourakis A."/>
            <person name="Burkitt-Gray L."/>
            <person name="Ray D.A."/>
            <person name="Sullivan K.A.M."/>
            <person name="Roscito J.G."/>
            <person name="Kirilenko B.M."/>
            <person name="Davalos L.M."/>
            <person name="Corthals A.P."/>
            <person name="Power M.L."/>
            <person name="Jones G."/>
            <person name="Ransome R.D."/>
            <person name="Dechmann D.K.N."/>
            <person name="Locatelli A.G."/>
            <person name="Puechmaille S.J."/>
            <person name="Fedrigo O."/>
            <person name="Jarvis E.D."/>
            <person name="Hiller M."/>
            <person name="Vernes S.C."/>
            <person name="Myers E.W."/>
            <person name="Teeling E.C."/>
        </authorList>
    </citation>
    <scope>NUCLEOTIDE SEQUENCE [LARGE SCALE GENOMIC DNA]</scope>
    <source>
        <strain evidence="20">MMolMol1</strain>
        <tissue evidence="20">Muscle</tissue>
    </source>
</reference>
<evidence type="ECO:0000256" key="9">
    <source>
        <dbReference type="ARBA" id="ARBA00023136"/>
    </source>
</evidence>
<evidence type="ECO:0000256" key="12">
    <source>
        <dbReference type="ARBA" id="ARBA00023180"/>
    </source>
</evidence>
<dbReference type="PROSITE" id="PS50835">
    <property type="entry name" value="IG_LIKE"/>
    <property type="match status" value="2"/>
</dbReference>
<dbReference type="InterPro" id="IPR000157">
    <property type="entry name" value="TIR_dom"/>
</dbReference>
<evidence type="ECO:0000256" key="17">
    <source>
        <dbReference type="SAM" id="SignalP"/>
    </source>
</evidence>
<keyword evidence="12" id="KW-0325">Glycoprotein</keyword>
<keyword evidence="3 16" id="KW-0812">Transmembrane</keyword>
<dbReference type="GO" id="GO:0004908">
    <property type="term" value="F:interleukin-1 receptor activity"/>
    <property type="evidence" value="ECO:0007669"/>
    <property type="project" value="InterPro"/>
</dbReference>
<name>A0A7J8E2I1_MOLMO</name>
<dbReference type="Proteomes" id="UP000550707">
    <property type="component" value="Unassembled WGS sequence"/>
</dbReference>
<evidence type="ECO:0000313" key="21">
    <source>
        <dbReference type="Proteomes" id="UP000550707"/>
    </source>
</evidence>
<keyword evidence="7 16" id="KW-1133">Transmembrane helix</keyword>
<evidence type="ECO:0000259" key="18">
    <source>
        <dbReference type="PROSITE" id="PS50104"/>
    </source>
</evidence>
<comment type="caution">
    <text evidence="20">The sequence shown here is derived from an EMBL/GenBank/DDBJ whole genome shotgun (WGS) entry which is preliminary data.</text>
</comment>
<dbReference type="PANTHER" id="PTHR11890">
    <property type="entry name" value="INTERLEUKIN-1 RECEPTOR FAMILY MEMBER"/>
    <property type="match status" value="1"/>
</dbReference>
<dbReference type="InterPro" id="IPR015621">
    <property type="entry name" value="IL-1_rcpt_fam"/>
</dbReference>
<evidence type="ECO:0000256" key="13">
    <source>
        <dbReference type="ARBA" id="ARBA00023198"/>
    </source>
</evidence>
<dbReference type="SMART" id="SM00409">
    <property type="entry name" value="IG"/>
    <property type="match status" value="3"/>
</dbReference>
<feature type="domain" description="Ig-like" evidence="19">
    <location>
        <begin position="137"/>
        <end position="226"/>
    </location>
</feature>
<dbReference type="InterPro" id="IPR013783">
    <property type="entry name" value="Ig-like_fold"/>
</dbReference>
<dbReference type="FunFam" id="2.60.40.10:FF:000284">
    <property type="entry name" value="interleukin-1 receptor accessory protein-like 1"/>
    <property type="match status" value="1"/>
</dbReference>
<evidence type="ECO:0000256" key="15">
    <source>
        <dbReference type="SAM" id="MobiDB-lite"/>
    </source>
</evidence>
<evidence type="ECO:0000256" key="4">
    <source>
        <dbReference type="ARBA" id="ARBA00022729"/>
    </source>
</evidence>
<accession>A0A7J8E2I1</accession>
<keyword evidence="4 17" id="KW-0732">Signal</keyword>
<organism evidence="20 21">
    <name type="scientific">Molossus molossus</name>
    <name type="common">Pallas' mastiff bat</name>
    <name type="synonym">Vespertilio molossus</name>
    <dbReference type="NCBI Taxonomy" id="27622"/>
    <lineage>
        <taxon>Eukaryota</taxon>
        <taxon>Metazoa</taxon>
        <taxon>Chordata</taxon>
        <taxon>Craniata</taxon>
        <taxon>Vertebrata</taxon>
        <taxon>Euteleostomi</taxon>
        <taxon>Mammalia</taxon>
        <taxon>Eutheria</taxon>
        <taxon>Laurasiatheria</taxon>
        <taxon>Chiroptera</taxon>
        <taxon>Yangochiroptera</taxon>
        <taxon>Molossidae</taxon>
        <taxon>Molossus</taxon>
    </lineage>
</organism>
<dbReference type="Gene3D" id="2.60.40.10">
    <property type="entry name" value="Immunoglobulins"/>
    <property type="match status" value="3"/>
</dbReference>
<dbReference type="GO" id="GO:0016020">
    <property type="term" value="C:membrane"/>
    <property type="evidence" value="ECO:0007669"/>
    <property type="project" value="UniProtKB-SubCell"/>
</dbReference>
<comment type="similarity">
    <text evidence="2">Belongs to the interleukin-1 receptor family.</text>
</comment>
<evidence type="ECO:0000256" key="5">
    <source>
        <dbReference type="ARBA" id="ARBA00022737"/>
    </source>
</evidence>
<evidence type="ECO:0000259" key="19">
    <source>
        <dbReference type="PROSITE" id="PS50835"/>
    </source>
</evidence>
<dbReference type="SMART" id="SM00255">
    <property type="entry name" value="TIR"/>
    <property type="match status" value="1"/>
</dbReference>
<keyword evidence="6" id="KW-0378">Hydrolase</keyword>
<dbReference type="Pfam" id="PF18452">
    <property type="entry name" value="Ig_6"/>
    <property type="match status" value="1"/>
</dbReference>
<keyword evidence="8" id="KW-0520">NAD</keyword>
<dbReference type="FunCoup" id="A0A7J8E2I1">
    <property type="interactions" value="208"/>
</dbReference>
<evidence type="ECO:0000256" key="8">
    <source>
        <dbReference type="ARBA" id="ARBA00023027"/>
    </source>
</evidence>
<proteinExistence type="inferred from homology"/>
<feature type="chain" id="PRO_5029600741" evidence="17">
    <location>
        <begin position="20"/>
        <end position="602"/>
    </location>
</feature>
<dbReference type="PROSITE" id="PS50104">
    <property type="entry name" value="TIR"/>
    <property type="match status" value="1"/>
</dbReference>
<evidence type="ECO:0000256" key="6">
    <source>
        <dbReference type="ARBA" id="ARBA00022801"/>
    </source>
</evidence>
<dbReference type="InParanoid" id="A0A7J8E2I1"/>
<dbReference type="SUPFAM" id="SSF52200">
    <property type="entry name" value="Toll/Interleukin receptor TIR domain"/>
    <property type="match status" value="1"/>
</dbReference>
<protein>
    <submittedName>
        <fullName evidence="20">Interleukin 18 receptor accessory protein</fullName>
    </submittedName>
</protein>
<dbReference type="InterPro" id="IPR013151">
    <property type="entry name" value="Immunoglobulin_dom"/>
</dbReference>
<dbReference type="GO" id="GO:0006954">
    <property type="term" value="P:inflammatory response"/>
    <property type="evidence" value="ECO:0007669"/>
    <property type="project" value="UniProtKB-KW"/>
</dbReference>
<feature type="domain" description="Ig-like" evidence="19">
    <location>
        <begin position="238"/>
        <end position="340"/>
    </location>
</feature>
<evidence type="ECO:0000256" key="3">
    <source>
        <dbReference type="ARBA" id="ARBA00022692"/>
    </source>
</evidence>
<evidence type="ECO:0000256" key="14">
    <source>
        <dbReference type="ARBA" id="ARBA00023319"/>
    </source>
</evidence>
<dbReference type="InterPro" id="IPR036179">
    <property type="entry name" value="Ig-like_dom_sf"/>
</dbReference>
<dbReference type="Pfam" id="PF01582">
    <property type="entry name" value="TIR"/>
    <property type="match status" value="1"/>
</dbReference>
<dbReference type="InterPro" id="IPR041416">
    <property type="entry name" value="IL-1RAcP-like_ig"/>
</dbReference>
<keyword evidence="9 16" id="KW-0472">Membrane</keyword>
<dbReference type="AlphaFoldDB" id="A0A7J8E2I1"/>
<dbReference type="Pfam" id="PF00047">
    <property type="entry name" value="ig"/>
    <property type="match status" value="1"/>
</dbReference>
<evidence type="ECO:0000256" key="11">
    <source>
        <dbReference type="ARBA" id="ARBA00023170"/>
    </source>
</evidence>
<dbReference type="InterPro" id="IPR035897">
    <property type="entry name" value="Toll_tir_struct_dom_sf"/>
</dbReference>
<dbReference type="PANTHER" id="PTHR11890:SF23">
    <property type="entry name" value="INTERLEUKIN-18 RECEPTOR ACCESSORY PROTEIN"/>
    <property type="match status" value="1"/>
</dbReference>
<feature type="domain" description="TIR" evidence="18">
    <location>
        <begin position="394"/>
        <end position="547"/>
    </location>
</feature>
<keyword evidence="5" id="KW-0677">Repeat</keyword>
<dbReference type="PRINTS" id="PR01536">
    <property type="entry name" value="INTRLKN1R12F"/>
</dbReference>
<dbReference type="FunFam" id="2.60.40.10:FF:001504">
    <property type="entry name" value="Interleukin 18 receptor accessory protein"/>
    <property type="match status" value="1"/>
</dbReference>
<dbReference type="PRINTS" id="PR01537">
    <property type="entry name" value="INTRLKN1R1F"/>
</dbReference>
<dbReference type="FunFam" id="3.40.50.10140:FF:000002">
    <property type="entry name" value="Interleukin 1 receptor accessory protein"/>
    <property type="match status" value="1"/>
</dbReference>
<evidence type="ECO:0000256" key="1">
    <source>
        <dbReference type="ARBA" id="ARBA00004479"/>
    </source>
</evidence>
<keyword evidence="13" id="KW-0395">Inflammatory response</keyword>
<dbReference type="InterPro" id="IPR007110">
    <property type="entry name" value="Ig-like_dom"/>
</dbReference>
<dbReference type="InterPro" id="IPR004074">
    <property type="entry name" value="IL-1_rcpt_I/II-typ"/>
</dbReference>
<keyword evidence="11 20" id="KW-0675">Receptor</keyword>
<dbReference type="EMBL" id="JACASF010000015">
    <property type="protein sequence ID" value="KAF6429459.1"/>
    <property type="molecule type" value="Genomic_DNA"/>
</dbReference>
<dbReference type="SUPFAM" id="SSF48726">
    <property type="entry name" value="Immunoglobulin"/>
    <property type="match status" value="1"/>
</dbReference>
<evidence type="ECO:0000256" key="2">
    <source>
        <dbReference type="ARBA" id="ARBA00009752"/>
    </source>
</evidence>
<evidence type="ECO:0000256" key="16">
    <source>
        <dbReference type="SAM" id="Phobius"/>
    </source>
</evidence>
<dbReference type="Gene3D" id="3.40.50.10140">
    <property type="entry name" value="Toll/interleukin-1 receptor homology (TIR) domain"/>
    <property type="match status" value="1"/>
</dbReference>
<dbReference type="GO" id="GO:0016787">
    <property type="term" value="F:hydrolase activity"/>
    <property type="evidence" value="ECO:0007669"/>
    <property type="project" value="UniProtKB-KW"/>
</dbReference>
<feature type="transmembrane region" description="Helical" evidence="16">
    <location>
        <begin position="345"/>
        <end position="371"/>
    </location>
</feature>
<evidence type="ECO:0000256" key="7">
    <source>
        <dbReference type="ARBA" id="ARBA00022989"/>
    </source>
</evidence>
<evidence type="ECO:0000313" key="20">
    <source>
        <dbReference type="EMBL" id="KAF6429459.1"/>
    </source>
</evidence>
<gene>
    <name evidence="20" type="ORF">HJG59_006727</name>
</gene>
<sequence length="602" mass="68126">MSYWGWMFLWLVIGERSKGFNISGCSTKRFLWTYSAKAEDEFVLLCDLPGPKQSHVPERLPCSGIKDLSDVQWYLQPQNEDTLREITKNYSHILLNKTTLRFLTAEMNNAGSYICRPRARSPSDEACCVRMDLAVEPRTDTCVHPVPRTQFLTLGTTDSIYCPSLGCHSDAQSAEVTWYRNGQLVSEKGSNPMQLDEIYDFHEGTYICDHTRSDNTSAWTVRAVVQVRTIVKNTTLQPDILRPDKDTLEAELGKPLTIHCKARFGFEKDFKPVIRWYSKDSDQKLEILTAEGRSVQDTVENKDIECVLHLKEVTRSDLHKTFICFAQNSIGNTTRSIHLKEKKGVLFLYVLLGTVATLVGMLAAGAALFTYRTEIALLCRACRRSKDEALGGGKEFDAFISYAKWGSFESETASPVSEEDLALNLFPEVLENKYGYTLCLLERDVSPGGVYTEDIVRILKKSRRGIFILSPSYVNGPSVFELQAAVNLALQDRTLKLILVQFRSFQEPESLPHLVMKALRALPTVTWRGLRSVPPSSRFWAQIRYHMPVKTRKDSRGTISKLPREHSYWKDSVKQKPLGGAPSPGNEHRSPELPCSSGELTW</sequence>
<dbReference type="GO" id="GO:0042008">
    <property type="term" value="F:interleukin-18 receptor activity"/>
    <property type="evidence" value="ECO:0007669"/>
    <property type="project" value="TreeGrafter"/>
</dbReference>
<feature type="region of interest" description="Disordered" evidence="15">
    <location>
        <begin position="569"/>
        <end position="602"/>
    </location>
</feature>
<comment type="subcellular location">
    <subcellularLocation>
        <location evidence="1">Membrane</location>
        <topology evidence="1">Single-pass type I membrane protein</topology>
    </subcellularLocation>
</comment>
<dbReference type="InterPro" id="IPR003599">
    <property type="entry name" value="Ig_sub"/>
</dbReference>
<feature type="signal peptide" evidence="17">
    <location>
        <begin position="1"/>
        <end position="19"/>
    </location>
</feature>